<dbReference type="EMBL" id="JH658589">
    <property type="protein sequence ID" value="EXK77614.1"/>
    <property type="molecule type" value="Genomic_DNA"/>
</dbReference>
<feature type="transmembrane region" description="Helical" evidence="1">
    <location>
        <begin position="88"/>
        <end position="109"/>
    </location>
</feature>
<name>X0BGL2_FUSOX</name>
<evidence type="ECO:0000313" key="2">
    <source>
        <dbReference type="EMBL" id="EXK77614.1"/>
    </source>
</evidence>
<proteinExistence type="predicted"/>
<organism evidence="2 3">
    <name type="scientific">Fusarium oxysporum f. sp. raphani 54005</name>
    <dbReference type="NCBI Taxonomy" id="1089458"/>
    <lineage>
        <taxon>Eukaryota</taxon>
        <taxon>Fungi</taxon>
        <taxon>Dikarya</taxon>
        <taxon>Ascomycota</taxon>
        <taxon>Pezizomycotina</taxon>
        <taxon>Sordariomycetes</taxon>
        <taxon>Hypocreomycetidae</taxon>
        <taxon>Hypocreales</taxon>
        <taxon>Nectriaceae</taxon>
        <taxon>Fusarium</taxon>
        <taxon>Fusarium oxysporum species complex</taxon>
    </lineage>
</organism>
<evidence type="ECO:0000256" key="1">
    <source>
        <dbReference type="SAM" id="Phobius"/>
    </source>
</evidence>
<keyword evidence="1" id="KW-0812">Transmembrane</keyword>
<keyword evidence="1" id="KW-1133">Transmembrane helix</keyword>
<dbReference type="AlphaFoldDB" id="X0BGL2"/>
<feature type="transmembrane region" description="Helical" evidence="1">
    <location>
        <begin position="151"/>
        <end position="174"/>
    </location>
</feature>
<reference evidence="2 3" key="1">
    <citation type="submission" date="2011-11" db="EMBL/GenBank/DDBJ databases">
        <title>The Genome Sequence of Fusarium oxysporum PHW815.</title>
        <authorList>
            <consortium name="The Broad Institute Genome Sequencing Platform"/>
            <person name="Ma L.-J."/>
            <person name="Gale L.R."/>
            <person name="Schwartz D.C."/>
            <person name="Zhou S."/>
            <person name="Corby-Kistler H."/>
            <person name="Young S.K."/>
            <person name="Zeng Q."/>
            <person name="Gargeya S."/>
            <person name="Fitzgerald M."/>
            <person name="Haas B."/>
            <person name="Abouelleil A."/>
            <person name="Alvarado L."/>
            <person name="Arachchi H.M."/>
            <person name="Berlin A."/>
            <person name="Brown A."/>
            <person name="Chapman S.B."/>
            <person name="Chen Z."/>
            <person name="Dunbar C."/>
            <person name="Freedman E."/>
            <person name="Gearin G."/>
            <person name="Goldberg J."/>
            <person name="Griggs A."/>
            <person name="Gujja S."/>
            <person name="Heiman D."/>
            <person name="Howarth C."/>
            <person name="Larson L."/>
            <person name="Lui A."/>
            <person name="MacDonald P.J.P."/>
            <person name="Montmayeur A."/>
            <person name="Murphy C."/>
            <person name="Neiman D."/>
            <person name="Pearson M."/>
            <person name="Priest M."/>
            <person name="Roberts A."/>
            <person name="Saif S."/>
            <person name="Shea T."/>
            <person name="Shenoy N."/>
            <person name="Sisk P."/>
            <person name="Stolte C."/>
            <person name="Sykes S."/>
            <person name="Wortman J."/>
            <person name="Nusbaum C."/>
            <person name="Birren B."/>
        </authorList>
    </citation>
    <scope>NUCLEOTIDE SEQUENCE [LARGE SCALE GENOMIC DNA]</scope>
    <source>
        <strain evidence="2 3">54005</strain>
    </source>
</reference>
<sequence length="234" mass="26540">MENPRWRHRVVETEELHDGIPLTPNNVNSQSHHPTRPARWSIGWLAPTLIIGLFAFAITLAIGHYSYFQYLHLKSVRETVPQDWNNSIAIAFTRIFSWALVGSVAAAYTQLLWWYLRRKPLRATTVDALFAIISSPVNLLKSNVVKSATVLWFIALLAPLIPIVTTLPPGALIVHNLRYLAEREQKVSTLDVDFRGNKSAVELFKHMMFSVGGDGEYRLDLSNPLLPLLFLVFL</sequence>
<keyword evidence="3" id="KW-1185">Reference proteome</keyword>
<keyword evidence="1" id="KW-0472">Membrane</keyword>
<feature type="transmembrane region" description="Helical" evidence="1">
    <location>
        <begin position="44"/>
        <end position="68"/>
    </location>
</feature>
<gene>
    <name evidence="2" type="ORF">FOQG_17689</name>
</gene>
<dbReference type="HOGENOM" id="CLU_1185070_0_0_1"/>
<dbReference type="PANTHER" id="PTHR35041:SF6">
    <property type="entry name" value="FORMYLMETHIONINE DEFORMYLASE-LIKE PROTEIN-RELATED"/>
    <property type="match status" value="1"/>
</dbReference>
<accession>X0BGL2</accession>
<dbReference type="Proteomes" id="UP000030663">
    <property type="component" value="Unassembled WGS sequence"/>
</dbReference>
<dbReference type="PANTHER" id="PTHR35041">
    <property type="entry name" value="MEDIATOR OF RNA POLYMERASE II TRANSCRIPTION SUBUNIT 1"/>
    <property type="match status" value="1"/>
</dbReference>
<evidence type="ECO:0000313" key="3">
    <source>
        <dbReference type="Proteomes" id="UP000030663"/>
    </source>
</evidence>
<protein>
    <submittedName>
        <fullName evidence="2">Uncharacterized protein</fullName>
    </submittedName>
</protein>